<protein>
    <submittedName>
        <fullName evidence="1">Uncharacterized protein</fullName>
    </submittedName>
</protein>
<dbReference type="RefSeq" id="XP_004828979.1">
    <property type="nucleotide sequence ID" value="XM_004828922.1"/>
</dbReference>
<keyword evidence="2" id="KW-1185">Reference proteome</keyword>
<evidence type="ECO:0000313" key="2">
    <source>
        <dbReference type="Proteomes" id="UP000031512"/>
    </source>
</evidence>
<proteinExistence type="predicted"/>
<sequence>MVNHNNFPFGTSVSTVYVDTIAKSQEDVNLHKKYQNNTKNPVFYETITFDNVPISFFGIIILPPGENISLLDGGRKKQFISESLFDTNTSNIKVFVQTLDKNEIFVYKQLSILDYTELGMLFVYDGSKGLTTEIFTNKILIIGSFRSISYLILKRGNSEPYGLRLSRSVPLLSYVGHKALDLVDADKIKITDIDLERRYDSSFCYGFRELLNLEDGIPKSLWKTKLNLTSSILMQNQIRSLEPEKLNDTLLLFSQNKDDFGDKDEIIFSLYSYFDYTNLHFVTTLERTTLECVVELCISNITYTFDDHYYKLLDILSYDSKLALAILQNKNFVDSIFLHLSFKDNTILNSREAILSLISRLISHSYAMKYFLSSKSDRGSSLYNMLLKNVYNHPQYSIDSLFVTLKEISDKVALYSALHKTEMIFNESNEKTTDGHSDYCHLESLSASINESIDLMMNTYTRDDIKALVENDRNSKYYIISYIKDKNFLAIISHMCAKLSDKLSDFPVLIIDICQITRKPLVFMQKFVDIFDFSGLILPLYKVAEMILLTCENVGLVIRKGFPYHSDFVYDFGHSVKKDVYELLLYTRILRIFSCIYSEKSINGSIEVLNTLCNKTHNCYKILTDILNEKISDSIFDILNSTISGIKVYSDTGFYYSQLLLYILGEAISKDDTGKLVYGIGKNLISTTELFLALPFIESNELHRMELKGIKYTFYLLRNVFGNLPDPQHDAKLDVPIIESVDVFLRAAINSSSFIFHPKHIKRTLEYLTVISNKPMIKDKSSGSFSRKESATISESCISDKLRAHSISRDLHVNLIDIDWDDPYIANKRRKVNIPDDKYNYYLNLDIFPVPPAPIPTEIKQTLVLLLHLSSKRQYNELFRKFLLNSKQMDTMLEIWTHLISSIIPSLSTLANAEMDVLSSLIGYEWFTIVDSTFSTLKTILVLVYRSLRHLSSEDTYTPDDTNKVIGLDMHYINDDLLNLMVLTSSQLNFTKIWYHKSIYKDCISWLSKLMFYWFKRFKSSRGYLINHLMRAYVTIPKMTEAVSLLLISCNPTAMATLSFSIKALSDSEDSDDKSIIIDFENNNYVVSRTNNLDSNKNNPEINVNTTLFGLSDKLKNIDFELFLEFITTLISRSYTISPVSLVLNSQLSYIMVANSLPIVVLLKIVSEKLIDACIENSDEGSTDKALNLVMFYSNLLHICNSSGKVKNLSLFNLVTGALVFLNKFTKSAKEITIIGYALIYECYLAVFCSNNKLWNNDIILTVTPSELHDYIVEINSGVEWIFSTLNKCKIDFYTEDSDNKHEMLTLDIVLLGLQAIYSAFEIPFTTLNILYNISRTNLELVLRVLKKRSESETIKVNVSNSLELHNIINQISESIKNEICTQDNEAMTRKMFIELLILERIYEICNLIHVTGKYQDYFVLVCLQGSPDDGSTTIDKKTDVKISQNENISTKSKLHSKKKTTDRVFSKIQGALEKRLEELKSNGNDKKHIIANILLIIDCYEKLSIEIAKDALDLGIPKYIPGYLFSKKATQENITKLFVPLEPYSTENLIKKICHYADWDHWVNTIHLDAKTIDLSKDDDWYTKPLTYDGRIEVKTIDVILKGLTDYKKTLLTRKGGDEIMRESHDRLPSQPDNLTSTDTYSQYKTSTSKVHSVTASEWKAFDNELFLGGLSLISIIDNPSILLENNNKNSFINAVVKHKSIFNHLVLSGYDF</sequence>
<reference evidence="1 2" key="1">
    <citation type="journal article" date="2012" name="BMC Genomics">
        <title>Comparative genomic analysis and phylogenetic position of Theileria equi.</title>
        <authorList>
            <person name="Kappmeyer L.S."/>
            <person name="Thiagarajan M."/>
            <person name="Herndon D.R."/>
            <person name="Ramsay J.D."/>
            <person name="Caler E."/>
            <person name="Djikeng A."/>
            <person name="Gillespie J.J."/>
            <person name="Lau A.O."/>
            <person name="Roalson E.H."/>
            <person name="Silva J.C."/>
            <person name="Silva M.G."/>
            <person name="Suarez C.E."/>
            <person name="Ueti M.W."/>
            <person name="Nene V.M."/>
            <person name="Mealey R.H."/>
            <person name="Knowles D.P."/>
            <person name="Brayton K.A."/>
        </authorList>
    </citation>
    <scope>NUCLEOTIDE SEQUENCE [LARGE SCALE GENOMIC DNA]</scope>
    <source>
        <strain evidence="1 2">WA</strain>
    </source>
</reference>
<dbReference type="EMBL" id="CP001669">
    <property type="protein sequence ID" value="AFZ79313.1"/>
    <property type="molecule type" value="Genomic_DNA"/>
</dbReference>
<dbReference type="GeneID" id="15807327"/>
<gene>
    <name evidence="1" type="ORF">BEWA_021610</name>
</gene>
<dbReference type="Proteomes" id="UP000031512">
    <property type="component" value="Chromosome 1"/>
</dbReference>
<evidence type="ECO:0000313" key="1">
    <source>
        <dbReference type="EMBL" id="AFZ79313.1"/>
    </source>
</evidence>
<organism evidence="1 2">
    <name type="scientific">Theileria equi strain WA</name>
    <dbReference type="NCBI Taxonomy" id="1537102"/>
    <lineage>
        <taxon>Eukaryota</taxon>
        <taxon>Sar</taxon>
        <taxon>Alveolata</taxon>
        <taxon>Apicomplexa</taxon>
        <taxon>Aconoidasida</taxon>
        <taxon>Piroplasmida</taxon>
        <taxon>Theileriidae</taxon>
        <taxon>Theileria</taxon>
    </lineage>
</organism>
<dbReference type="eggNOG" id="ENOG502QXA5">
    <property type="taxonomic scope" value="Eukaryota"/>
</dbReference>
<dbReference type="OrthoDB" id="362022at2759"/>
<dbReference type="VEuPathDB" id="PiroplasmaDB:BEWA_021610"/>
<dbReference type="KEGG" id="beq:BEWA_021610"/>
<name>L0AVP2_THEEQ</name>
<accession>L0AVP2</accession>